<evidence type="ECO:0000313" key="6">
    <source>
        <dbReference type="EMBL" id="KZP02943.1"/>
    </source>
</evidence>
<feature type="repeat" description="WD" evidence="3">
    <location>
        <begin position="387"/>
        <end position="428"/>
    </location>
</feature>
<proteinExistence type="predicted"/>
<dbReference type="SMART" id="SM00320">
    <property type="entry name" value="WD40"/>
    <property type="match status" value="13"/>
</dbReference>
<dbReference type="InterPro" id="IPR001680">
    <property type="entry name" value="WD40_rpt"/>
</dbReference>
<feature type="compositionally biased region" description="Acidic residues" evidence="5">
    <location>
        <begin position="835"/>
        <end position="847"/>
    </location>
</feature>
<dbReference type="PRINTS" id="PR00320">
    <property type="entry name" value="GPROTEINBRPT"/>
</dbReference>
<feature type="repeat" description="WD" evidence="3">
    <location>
        <begin position="302"/>
        <end position="343"/>
    </location>
</feature>
<dbReference type="InterPro" id="IPR036322">
    <property type="entry name" value="WD40_repeat_dom_sf"/>
</dbReference>
<feature type="repeat" description="WD" evidence="3">
    <location>
        <begin position="268"/>
        <end position="300"/>
    </location>
</feature>
<dbReference type="PROSITE" id="PS50082">
    <property type="entry name" value="WD_REPEATS_2"/>
    <property type="match status" value="13"/>
</dbReference>
<feature type="repeat" description="WD" evidence="3">
    <location>
        <begin position="43"/>
        <end position="83"/>
    </location>
</feature>
<dbReference type="PROSITE" id="PS50294">
    <property type="entry name" value="WD_REPEATS_REGION"/>
    <property type="match status" value="11"/>
</dbReference>
<feature type="repeat" description="WD" evidence="3">
    <location>
        <begin position="128"/>
        <end position="169"/>
    </location>
</feature>
<reference evidence="6 7" key="1">
    <citation type="journal article" date="2016" name="Mol. Biol. Evol.">
        <title>Comparative Genomics of Early-Diverging Mushroom-Forming Fungi Provides Insights into the Origins of Lignocellulose Decay Capabilities.</title>
        <authorList>
            <person name="Nagy L.G."/>
            <person name="Riley R."/>
            <person name="Tritt A."/>
            <person name="Adam C."/>
            <person name="Daum C."/>
            <person name="Floudas D."/>
            <person name="Sun H."/>
            <person name="Yadav J.S."/>
            <person name="Pangilinan J."/>
            <person name="Larsson K.H."/>
            <person name="Matsuura K."/>
            <person name="Barry K."/>
            <person name="Labutti K."/>
            <person name="Kuo R."/>
            <person name="Ohm R.A."/>
            <person name="Bhattacharya S.S."/>
            <person name="Shirouzu T."/>
            <person name="Yoshinaga Y."/>
            <person name="Martin F.M."/>
            <person name="Grigoriev I.V."/>
            <person name="Hibbett D.S."/>
        </authorList>
    </citation>
    <scope>NUCLEOTIDE SEQUENCE [LARGE SCALE GENOMIC DNA]</scope>
    <source>
        <strain evidence="6 7">CBS 109695</strain>
    </source>
</reference>
<feature type="repeat" description="WD" evidence="3">
    <location>
        <begin position="1"/>
        <end position="41"/>
    </location>
</feature>
<feature type="repeat" description="WD" evidence="3">
    <location>
        <begin position="171"/>
        <end position="212"/>
    </location>
</feature>
<keyword evidence="2" id="KW-0677">Repeat</keyword>
<feature type="repeat" description="WD" evidence="3">
    <location>
        <begin position="473"/>
        <end position="514"/>
    </location>
</feature>
<dbReference type="InterPro" id="IPR020472">
    <property type="entry name" value="WD40_PAC1"/>
</dbReference>
<evidence type="ECO:0000256" key="5">
    <source>
        <dbReference type="SAM" id="MobiDB-lite"/>
    </source>
</evidence>
<dbReference type="InterPro" id="IPR015943">
    <property type="entry name" value="WD40/YVTN_repeat-like_dom_sf"/>
</dbReference>
<feature type="repeat" description="WD" evidence="3">
    <location>
        <begin position="345"/>
        <end position="386"/>
    </location>
</feature>
<name>A0A167THF7_9AGAM</name>
<keyword evidence="7" id="KW-1185">Reference proteome</keyword>
<feature type="region of interest" description="Disordered" evidence="5">
    <location>
        <begin position="827"/>
        <end position="847"/>
    </location>
</feature>
<dbReference type="PROSITE" id="PS00678">
    <property type="entry name" value="WD_REPEATS_1"/>
    <property type="match status" value="5"/>
</dbReference>
<feature type="repeat" description="WD" evidence="3">
    <location>
        <begin position="516"/>
        <end position="557"/>
    </location>
</feature>
<feature type="coiled-coil region" evidence="4">
    <location>
        <begin position="1073"/>
        <end position="1100"/>
    </location>
</feature>
<dbReference type="STRING" id="436010.A0A167THF7"/>
<feature type="compositionally biased region" description="Pro residues" evidence="5">
    <location>
        <begin position="657"/>
        <end position="666"/>
    </location>
</feature>
<dbReference type="OrthoDB" id="538223at2759"/>
<feature type="repeat" description="WD" evidence="3">
    <location>
        <begin position="214"/>
        <end position="246"/>
    </location>
</feature>
<dbReference type="Pfam" id="PF00400">
    <property type="entry name" value="WD40"/>
    <property type="match status" value="13"/>
</dbReference>
<accession>A0A167THF7</accession>
<gene>
    <name evidence="6" type="ORF">FIBSPDRAFT_969456</name>
</gene>
<dbReference type="CDD" id="cd00200">
    <property type="entry name" value="WD40"/>
    <property type="match status" value="2"/>
</dbReference>
<dbReference type="EMBL" id="KV418224">
    <property type="protein sequence ID" value="KZP02943.1"/>
    <property type="molecule type" value="Genomic_DNA"/>
</dbReference>
<evidence type="ECO:0000256" key="2">
    <source>
        <dbReference type="ARBA" id="ARBA00022737"/>
    </source>
</evidence>
<dbReference type="PANTHER" id="PTHR22847">
    <property type="entry name" value="WD40 REPEAT PROTEIN"/>
    <property type="match status" value="1"/>
</dbReference>
<dbReference type="PANTHER" id="PTHR22847:SF637">
    <property type="entry name" value="WD REPEAT DOMAIN 5B"/>
    <property type="match status" value="1"/>
</dbReference>
<feature type="region of interest" description="Disordered" evidence="5">
    <location>
        <begin position="630"/>
        <end position="666"/>
    </location>
</feature>
<sequence length="1380" mass="150046">MGHTAVSRFVAYSPDGKRVASCSDDKMIRVWDTETGEMVGSPFKAHAAAMLCIAYSPDGKCIASGSGRMIRVWDAETGEAVGAPLEGHTNTVLCLSYSPDGQRIASGSGDRTIRVWDGKTGKAVGLPFKGHTDRINSVAYSPDGKHIASGSNDCTVRVWDAETGEAVGLPLEGHSKSVQSVAYFPDGKHIVSGSFDSTIRVWDGKTGHTVGEPFKGHGSIIWSVACSPDGTRIASGSEDCTIRVWDAEIVDREAVQMSLQKPLSDFWSVAYSRDGASIVSGDGNGGIQVWDAGTGKAAGAPLKGHRDLLRSIAYSPDGTCIASGSDDKTIRRWELVTGKEVGLPLEGHRDVITSVVYAPDGKCIVSGSRDKTIRIWDAITGEEVMSIEDCKAMIYSVAYSPDGKCIVSGHSNGVIQVWNAATGEKVGLPFKGHTSSICSVAYSPDGTRIASGAGDDTVRVWDATTGKAIGSPLKGHSGIIWSVAYSPDGKRIASGSSDCTVRVWDAETGLAFRAPFKVHVDGVTSVAFSPDGTHIVSGSADNTIRVWVVDSVTCTSESAIGFTHDSVLDNGWIMTPSSQLLVWVPSWYRTGLVWPNNTAVIGPSLTELDLSDFVHGSDWQECGNTLQIAPYQSSRPPVPDWQGGRQERGATGEDIPPVKPQPTAPDPLDPLGLADALPAELVVILRRLAKTGTTRRALEELKTYVEAGAAKRDAYAVREMLPVWLHHAPLLLLHPPSAYVRSLSPCMLSLYPILAEEAPLYVLGVWLMIAHDPDKHFASVASTSFSHTETGTGNVLPFLRQEGEGETDRNARLRIGVLGALAGILDISPPAPEPEQPDTEFEEDQAEDPALVSCIVVVSPVRRWKNPEIKKEKNAIPPILSRSPPRSAWIESDVGVSRAISDPLLVFHEELADSAPAQTEDREGDDNDVQYGGEHDDDQDQEHDPDNHAEGASAYGSFIAFLPRPTTTGTTYTALVVLLSTFSPSSFLQSQRLSFSMNMNSVVKMSREKLVVMGGELIDSRARVRELKADCIKDKQGIKESVKQLLASSQQMTATPLHLRTQQQESLDALACAAEAEGKLNAAQEQIADMLLVLDEQSKKLEILAEVEHDNTNLKSYLHEKEIEVNSLNSKVCSLNQTYTLASITRSKRALYWFKSRKSRIRNTSSSPCLHFAQRQRLATLTYLGLSILDHEFKNLRQLSQRLSILKQHIAKGKDTIDDYHSNMGQADIRYQLLQERFDEQSLTLRITKEANDDLNVCLNDWDEQMKRAQSTILIWHTALKLIADKWQADLVTTQQTITALNGRLVEMTITQEKNASLKATADKYQADLVVTPQMSAALNGQLETLNFQFQCQRDSDKVIAQVDLTVAQATNAATGELEG</sequence>
<dbReference type="SUPFAM" id="SSF50978">
    <property type="entry name" value="WD40 repeat-like"/>
    <property type="match status" value="2"/>
</dbReference>
<protein>
    <submittedName>
        <fullName evidence="6">WD40 repeat-like protein</fullName>
    </submittedName>
</protein>
<evidence type="ECO:0000256" key="1">
    <source>
        <dbReference type="ARBA" id="ARBA00022574"/>
    </source>
</evidence>
<keyword evidence="4" id="KW-0175">Coiled coil</keyword>
<dbReference type="Proteomes" id="UP000076532">
    <property type="component" value="Unassembled WGS sequence"/>
</dbReference>
<organism evidence="6 7">
    <name type="scientific">Athelia psychrophila</name>
    <dbReference type="NCBI Taxonomy" id="1759441"/>
    <lineage>
        <taxon>Eukaryota</taxon>
        <taxon>Fungi</taxon>
        <taxon>Dikarya</taxon>
        <taxon>Basidiomycota</taxon>
        <taxon>Agaricomycotina</taxon>
        <taxon>Agaricomycetes</taxon>
        <taxon>Agaricomycetidae</taxon>
        <taxon>Atheliales</taxon>
        <taxon>Atheliaceae</taxon>
        <taxon>Athelia</taxon>
    </lineage>
</organism>
<dbReference type="Gene3D" id="2.130.10.10">
    <property type="entry name" value="YVTN repeat-like/Quinoprotein amine dehydrogenase"/>
    <property type="match status" value="4"/>
</dbReference>
<dbReference type="GO" id="GO:1990234">
    <property type="term" value="C:transferase complex"/>
    <property type="evidence" value="ECO:0007669"/>
    <property type="project" value="UniProtKB-ARBA"/>
</dbReference>
<evidence type="ECO:0000313" key="7">
    <source>
        <dbReference type="Proteomes" id="UP000076532"/>
    </source>
</evidence>
<feature type="region of interest" description="Disordered" evidence="5">
    <location>
        <begin position="914"/>
        <end position="950"/>
    </location>
</feature>
<keyword evidence="1 3" id="KW-0853">WD repeat</keyword>
<feature type="repeat" description="WD" evidence="3">
    <location>
        <begin position="85"/>
        <end position="126"/>
    </location>
</feature>
<feature type="repeat" description="WD" evidence="3">
    <location>
        <begin position="430"/>
        <end position="471"/>
    </location>
</feature>
<evidence type="ECO:0000256" key="3">
    <source>
        <dbReference type="PROSITE-ProRule" id="PRU00221"/>
    </source>
</evidence>
<dbReference type="InterPro" id="IPR019775">
    <property type="entry name" value="WD40_repeat_CS"/>
</dbReference>
<evidence type="ECO:0000256" key="4">
    <source>
        <dbReference type="SAM" id="Coils"/>
    </source>
</evidence>